<dbReference type="Proteomes" id="UP000594454">
    <property type="component" value="Chromosome 4"/>
</dbReference>
<gene>
    <name evidence="2" type="ORF">HERILL_LOCUS10471</name>
</gene>
<name>A0A7R8UXJ8_HERIL</name>
<accession>A0A7R8UXJ8</accession>
<feature type="region of interest" description="Disordered" evidence="1">
    <location>
        <begin position="285"/>
        <end position="385"/>
    </location>
</feature>
<sequence length="458" mass="50367">MDNFSVYIIVCLIITYDQVPRRTLSVPLIRYARSPNTTPESHISNFLHQHRADSRADKPTQHSTNLTNPVHDLSRPKSTTEAPVSQTELLVNLIHNTIQTVRDQFPALISAISSPGDSPKTDEKSKNLHSSNIHFMHERSANETLEENVSEFDEREPQSEGNGEDYSGQDEFEENNGHDFPKENAPIALIPPALIRTIVETSASSSVRGSAGASAGSVASTSASSSSSSSNGASRNTRQIESESLGSGSAEFLGAVVKHKVQALTSLLFAPIWDASAFIQRTVGYASSSGSGNSIPESSISPHPDHGHHGSRHGGRGGDYHHSHVGHTQHHNDNHHHSEVDNYHSGEREHHTEGHGNHLHENNLHTNQHSEKHDQESDQRHFHHQNTMKNESAQLIFEGYDPNLPHIVHLRDIRNNFKANVTDNFLPEETLASAGPVRVTFGKTGLEKNDGDHLNISD</sequence>
<evidence type="ECO:0000256" key="1">
    <source>
        <dbReference type="SAM" id="MobiDB-lite"/>
    </source>
</evidence>
<feature type="region of interest" description="Disordered" evidence="1">
    <location>
        <begin position="52"/>
        <end position="82"/>
    </location>
</feature>
<feature type="region of interest" description="Disordered" evidence="1">
    <location>
        <begin position="133"/>
        <end position="184"/>
    </location>
</feature>
<feature type="compositionally biased region" description="Low complexity" evidence="1">
    <location>
        <begin position="287"/>
        <end position="302"/>
    </location>
</feature>
<feature type="compositionally biased region" description="Low complexity" evidence="1">
    <location>
        <begin position="205"/>
        <end position="236"/>
    </location>
</feature>
<evidence type="ECO:0000313" key="3">
    <source>
        <dbReference type="Proteomes" id="UP000594454"/>
    </source>
</evidence>
<dbReference type="EMBL" id="LR899012">
    <property type="protein sequence ID" value="CAD7087789.1"/>
    <property type="molecule type" value="Genomic_DNA"/>
</dbReference>
<keyword evidence="3" id="KW-1185">Reference proteome</keyword>
<dbReference type="OrthoDB" id="8070452at2759"/>
<dbReference type="InParanoid" id="A0A7R8UXJ8"/>
<proteinExistence type="predicted"/>
<dbReference type="AlphaFoldDB" id="A0A7R8UXJ8"/>
<feature type="compositionally biased region" description="Basic and acidic residues" evidence="1">
    <location>
        <begin position="330"/>
        <end position="380"/>
    </location>
</feature>
<protein>
    <submittedName>
        <fullName evidence="2">Uncharacterized protein</fullName>
    </submittedName>
</protein>
<organism evidence="2 3">
    <name type="scientific">Hermetia illucens</name>
    <name type="common">Black soldier fly</name>
    <dbReference type="NCBI Taxonomy" id="343691"/>
    <lineage>
        <taxon>Eukaryota</taxon>
        <taxon>Metazoa</taxon>
        <taxon>Ecdysozoa</taxon>
        <taxon>Arthropoda</taxon>
        <taxon>Hexapoda</taxon>
        <taxon>Insecta</taxon>
        <taxon>Pterygota</taxon>
        <taxon>Neoptera</taxon>
        <taxon>Endopterygota</taxon>
        <taxon>Diptera</taxon>
        <taxon>Brachycera</taxon>
        <taxon>Stratiomyomorpha</taxon>
        <taxon>Stratiomyidae</taxon>
        <taxon>Hermetiinae</taxon>
        <taxon>Hermetia</taxon>
    </lineage>
</organism>
<reference evidence="2 3" key="1">
    <citation type="submission" date="2020-11" db="EMBL/GenBank/DDBJ databases">
        <authorList>
            <person name="Wallbank WR R."/>
            <person name="Pardo Diaz C."/>
            <person name="Kozak K."/>
            <person name="Martin S."/>
            <person name="Jiggins C."/>
            <person name="Moest M."/>
            <person name="Warren A I."/>
            <person name="Generalovic N T."/>
            <person name="Byers J.R.P. K."/>
            <person name="Montejo-Kovacevich G."/>
            <person name="Yen C E."/>
        </authorList>
    </citation>
    <scope>NUCLEOTIDE SEQUENCE [LARGE SCALE GENOMIC DNA]</scope>
</reference>
<evidence type="ECO:0000313" key="2">
    <source>
        <dbReference type="EMBL" id="CAD7087789.1"/>
    </source>
</evidence>
<feature type="region of interest" description="Disordered" evidence="1">
    <location>
        <begin position="205"/>
        <end position="242"/>
    </location>
</feature>
<feature type="compositionally biased region" description="Acidic residues" evidence="1">
    <location>
        <begin position="144"/>
        <end position="154"/>
    </location>
</feature>